<comment type="caution">
    <text evidence="3">The sequence shown here is derived from an EMBL/GenBank/DDBJ whole genome shotgun (WGS) entry which is preliminary data.</text>
</comment>
<evidence type="ECO:0000313" key="4">
    <source>
        <dbReference type="Proteomes" id="UP000664317"/>
    </source>
</evidence>
<evidence type="ECO:0000259" key="2">
    <source>
        <dbReference type="PROSITE" id="PS50994"/>
    </source>
</evidence>
<dbReference type="InterPro" id="IPR012337">
    <property type="entry name" value="RNaseH-like_sf"/>
</dbReference>
<dbReference type="InterPro" id="IPR036397">
    <property type="entry name" value="RNaseH_sf"/>
</dbReference>
<protein>
    <submittedName>
        <fullName evidence="3">DDE-type integrase/transposase/recombinase</fullName>
    </submittedName>
</protein>
<sequence>MSHTYAFTVGSACEILGFTRQAYYKKRKPRLELDDQVVEFVTKKLVASRERCPTVGCRSMYGDFGDQLPLGRDKSIELFMDLGFRVKYPKRYGRATQSGTRAFPNLLAHKDVKGINQVWQADMAHYLYGDSKLYTIYITDVYSQEIVGYGAYDSNIAENYAEVLEQAIGKSKRGKRLKGLIHHSDGGKQYESELYRSICRKHEIEQSMCMYSYENPYAEKTNDLVNNGYLNSWKPRTLKELKGCQSKAVKDHNTNRRKQALGNIPPVQFRKMLQKEKSITGYTLELKPRIPEQPKKKNPLKTEILTR</sequence>
<dbReference type="RefSeq" id="WP_206580491.1">
    <property type="nucleotide sequence ID" value="NZ_JAFKCT010000026.1"/>
</dbReference>
<dbReference type="PANTHER" id="PTHR46889">
    <property type="entry name" value="TRANSPOSASE INSF FOR INSERTION SEQUENCE IS3B-RELATED"/>
    <property type="match status" value="1"/>
</dbReference>
<feature type="domain" description="Integrase catalytic" evidence="2">
    <location>
        <begin position="100"/>
        <end position="274"/>
    </location>
</feature>
<dbReference type="PANTHER" id="PTHR46889:SF5">
    <property type="entry name" value="INTEGRASE PROTEIN"/>
    <property type="match status" value="1"/>
</dbReference>
<dbReference type="SUPFAM" id="SSF53098">
    <property type="entry name" value="Ribonuclease H-like"/>
    <property type="match status" value="1"/>
</dbReference>
<keyword evidence="4" id="KW-1185">Reference proteome</keyword>
<organism evidence="3 4">
    <name type="scientific">Algoriphagus oliviformis</name>
    <dbReference type="NCBI Taxonomy" id="2811231"/>
    <lineage>
        <taxon>Bacteria</taxon>
        <taxon>Pseudomonadati</taxon>
        <taxon>Bacteroidota</taxon>
        <taxon>Cytophagia</taxon>
        <taxon>Cytophagales</taxon>
        <taxon>Cyclobacteriaceae</taxon>
        <taxon>Algoriphagus</taxon>
    </lineage>
</organism>
<accession>A0ABS3C9C7</accession>
<proteinExistence type="predicted"/>
<dbReference type="InterPro" id="IPR050900">
    <property type="entry name" value="Transposase_IS3/IS150/IS904"/>
</dbReference>
<evidence type="ECO:0000256" key="1">
    <source>
        <dbReference type="SAM" id="MobiDB-lite"/>
    </source>
</evidence>
<dbReference type="Gene3D" id="3.30.420.10">
    <property type="entry name" value="Ribonuclease H-like superfamily/Ribonuclease H"/>
    <property type="match status" value="1"/>
</dbReference>
<evidence type="ECO:0000313" key="3">
    <source>
        <dbReference type="EMBL" id="MBN7813718.1"/>
    </source>
</evidence>
<dbReference type="EMBL" id="JAFKCT010000026">
    <property type="protein sequence ID" value="MBN7813718.1"/>
    <property type="molecule type" value="Genomic_DNA"/>
</dbReference>
<dbReference type="Pfam" id="PF00665">
    <property type="entry name" value="rve"/>
    <property type="match status" value="1"/>
</dbReference>
<dbReference type="Proteomes" id="UP000664317">
    <property type="component" value="Unassembled WGS sequence"/>
</dbReference>
<gene>
    <name evidence="3" type="ORF">J0A68_22380</name>
</gene>
<name>A0ABS3C9C7_9BACT</name>
<dbReference type="InterPro" id="IPR001584">
    <property type="entry name" value="Integrase_cat-core"/>
</dbReference>
<dbReference type="PROSITE" id="PS50994">
    <property type="entry name" value="INTEGRASE"/>
    <property type="match status" value="1"/>
</dbReference>
<reference evidence="3 4" key="1">
    <citation type="submission" date="2021-03" db="EMBL/GenBank/DDBJ databases">
        <title>novel species isolated from a fishpond in China.</title>
        <authorList>
            <person name="Lu H."/>
            <person name="Cai Z."/>
        </authorList>
    </citation>
    <scope>NUCLEOTIDE SEQUENCE [LARGE SCALE GENOMIC DNA]</scope>
    <source>
        <strain evidence="3 4">H41</strain>
    </source>
</reference>
<feature type="region of interest" description="Disordered" evidence="1">
    <location>
        <begin position="288"/>
        <end position="307"/>
    </location>
</feature>